<dbReference type="EMBL" id="HBJA01139974">
    <property type="protein sequence ID" value="CAE0836792.1"/>
    <property type="molecule type" value="Transcribed_RNA"/>
</dbReference>
<accession>A0A6T2K4X2</accession>
<dbReference type="Pfam" id="PF00005">
    <property type="entry name" value="ABC_tran"/>
    <property type="match status" value="1"/>
</dbReference>
<keyword evidence="7" id="KW-0067">ATP-binding</keyword>
<evidence type="ECO:0000256" key="1">
    <source>
        <dbReference type="ARBA" id="ARBA00004141"/>
    </source>
</evidence>
<evidence type="ECO:0000256" key="10">
    <source>
        <dbReference type="ARBA" id="ARBA00023180"/>
    </source>
</evidence>
<keyword evidence="10" id="KW-0325">Glycoprotein</keyword>
<dbReference type="InterPro" id="IPR017871">
    <property type="entry name" value="ABC_transporter-like_CS"/>
</dbReference>
<dbReference type="SUPFAM" id="SSF52540">
    <property type="entry name" value="P-loop containing nucleoside triphosphate hydrolases"/>
    <property type="match status" value="1"/>
</dbReference>
<dbReference type="GO" id="GO:0005524">
    <property type="term" value="F:ATP binding"/>
    <property type="evidence" value="ECO:0007669"/>
    <property type="project" value="UniProtKB-KW"/>
</dbReference>
<dbReference type="PROSITE" id="PS00211">
    <property type="entry name" value="ABC_TRANSPORTER_1"/>
    <property type="match status" value="1"/>
</dbReference>
<protein>
    <recommendedName>
        <fullName evidence="12">ABC transporter domain-containing protein</fullName>
    </recommendedName>
</protein>
<evidence type="ECO:0000313" key="14">
    <source>
        <dbReference type="EMBL" id="CAE0836793.1"/>
    </source>
</evidence>
<sequence length="911" mass="101990">MSTAFSLPTLPELPSMPEINPSLAKLKTEKPKVAVAVIATVGTIVLGQAIRRIVLVRRKGKLARKVHTEKIQAWKAEQDKQAELRKIEGEHSSFEPDTDGAYTLWVKGKTLGCSRDELQAVSDVLAQTMVEGSTECMELMDTNWSCKQRLLSIMTRVEDMELQLKLGDVWTRALKCRRQIWYDNFSKLLHVMRRTCWSRVCRLAVTVSVAYFADEVSSASSEAYDQWTESVVGEAVSPMLKWATHYLVVSLMEGMLDTLSSRLTMYLSASFKKEVDRSLYTNLVTQDTSFFDVHTAEEIEHLSAITEDLHEADEKLHRTVRQLVRAACRTRHLWKTDRRLFLAVTIMYAVYESVSRRSTQLVEMFNLEAESKEERSTLAGLCGSLSFIMDHIKLLRVNGREHELVQELVQRRADDDDDVENQYSLQQRVVETSTMWLLAAIRCAGLWFGANHIVKGNDDIQMESYLAQTFLLCSDWQNMDFMWLKPYAANTATLVHMLDTKPNIEKEGGLIPHLFKGKIEFRDVHFAYPARPDIKVLKGVSFTINAGETVAFVGQSGSGKSTVMCLLQRLYAPTKGQILLDDVPIEQYDIRWLRGQVGVVLQETVLFNMTVEENIKLGNPKATQEDVIAAAKVASAFDFIIALPAGLQTKLGHGNVNLSGGQKQRINIARAVVKNPSMLLLDEFTSALDNTCESAVVAALSEAMAGRTVVSIAHRLGAMANVDRVMVFQKGSIVEQGPPEELQQQGGLFAKLSENPASRGNSVSNLSFGRGSLDMSNSFGRVSVTGFEEEAPDNKEDTSSTSISTEAMRDVLGSWEEVVKFVQALNHHPDVQQSLNLKKHICKNAHLFERRFTTKKEQVEPPAAPVDFRKQCGTRAATKWNKVRCALKVISMSRLSSLKSLPRRDSDVSVP</sequence>
<dbReference type="GO" id="GO:0016020">
    <property type="term" value="C:membrane"/>
    <property type="evidence" value="ECO:0007669"/>
    <property type="project" value="UniProtKB-SubCell"/>
</dbReference>
<dbReference type="InterPro" id="IPR003593">
    <property type="entry name" value="AAA+_ATPase"/>
</dbReference>
<dbReference type="SUPFAM" id="SSF90123">
    <property type="entry name" value="ABC transporter transmembrane region"/>
    <property type="match status" value="1"/>
</dbReference>
<dbReference type="GO" id="GO:0015421">
    <property type="term" value="F:ABC-type oligopeptide transporter activity"/>
    <property type="evidence" value="ECO:0007669"/>
    <property type="project" value="TreeGrafter"/>
</dbReference>
<dbReference type="AlphaFoldDB" id="A0A6T2K4X2"/>
<dbReference type="InterPro" id="IPR039421">
    <property type="entry name" value="Type_1_exporter"/>
</dbReference>
<evidence type="ECO:0000256" key="8">
    <source>
        <dbReference type="ARBA" id="ARBA00022989"/>
    </source>
</evidence>
<evidence type="ECO:0000256" key="2">
    <source>
        <dbReference type="ARBA" id="ARBA00007577"/>
    </source>
</evidence>
<dbReference type="SMART" id="SM00382">
    <property type="entry name" value="AAA"/>
    <property type="match status" value="1"/>
</dbReference>
<feature type="domain" description="ABC transporter" evidence="12">
    <location>
        <begin position="519"/>
        <end position="755"/>
    </location>
</feature>
<dbReference type="InterPro" id="IPR036640">
    <property type="entry name" value="ABC1_TM_sf"/>
</dbReference>
<keyword evidence="4 11" id="KW-0812">Transmembrane</keyword>
<keyword evidence="5" id="KW-0677">Repeat</keyword>
<evidence type="ECO:0000256" key="6">
    <source>
        <dbReference type="ARBA" id="ARBA00022741"/>
    </source>
</evidence>
<name>A0A6T2K4X2_9EUGL</name>
<evidence type="ECO:0000256" key="9">
    <source>
        <dbReference type="ARBA" id="ARBA00023136"/>
    </source>
</evidence>
<dbReference type="Gene3D" id="1.20.1560.10">
    <property type="entry name" value="ABC transporter type 1, transmembrane domain"/>
    <property type="match status" value="1"/>
</dbReference>
<evidence type="ECO:0000313" key="13">
    <source>
        <dbReference type="EMBL" id="CAE0836792.1"/>
    </source>
</evidence>
<dbReference type="Gene3D" id="3.40.50.300">
    <property type="entry name" value="P-loop containing nucleotide triphosphate hydrolases"/>
    <property type="match status" value="1"/>
</dbReference>
<evidence type="ECO:0000256" key="11">
    <source>
        <dbReference type="SAM" id="Phobius"/>
    </source>
</evidence>
<feature type="transmembrane region" description="Helical" evidence="11">
    <location>
        <begin position="33"/>
        <end position="54"/>
    </location>
</feature>
<dbReference type="PROSITE" id="PS50893">
    <property type="entry name" value="ABC_TRANSPORTER_2"/>
    <property type="match status" value="1"/>
</dbReference>
<dbReference type="InterPro" id="IPR027417">
    <property type="entry name" value="P-loop_NTPase"/>
</dbReference>
<evidence type="ECO:0000256" key="7">
    <source>
        <dbReference type="ARBA" id="ARBA00022840"/>
    </source>
</evidence>
<dbReference type="PANTHER" id="PTHR43394:SF1">
    <property type="entry name" value="ATP-BINDING CASSETTE SUB-FAMILY B MEMBER 10, MITOCHONDRIAL"/>
    <property type="match status" value="1"/>
</dbReference>
<evidence type="ECO:0000256" key="4">
    <source>
        <dbReference type="ARBA" id="ARBA00022692"/>
    </source>
</evidence>
<comment type="subcellular location">
    <subcellularLocation>
        <location evidence="1">Membrane</location>
        <topology evidence="1">Multi-pass membrane protein</topology>
    </subcellularLocation>
</comment>
<evidence type="ECO:0000256" key="3">
    <source>
        <dbReference type="ARBA" id="ARBA00022448"/>
    </source>
</evidence>
<dbReference type="FunFam" id="3.40.50.300:FF:000240">
    <property type="entry name" value="ABC transporter B family member 20"/>
    <property type="match status" value="1"/>
</dbReference>
<dbReference type="PANTHER" id="PTHR43394">
    <property type="entry name" value="ATP-DEPENDENT PERMEASE MDL1, MITOCHONDRIAL"/>
    <property type="match status" value="1"/>
</dbReference>
<reference evidence="13" key="1">
    <citation type="submission" date="2021-01" db="EMBL/GenBank/DDBJ databases">
        <authorList>
            <person name="Corre E."/>
            <person name="Pelletier E."/>
            <person name="Niang G."/>
            <person name="Scheremetjew M."/>
            <person name="Finn R."/>
            <person name="Kale V."/>
            <person name="Holt S."/>
            <person name="Cochrane G."/>
            <person name="Meng A."/>
            <person name="Brown T."/>
            <person name="Cohen L."/>
        </authorList>
    </citation>
    <scope>NUCLEOTIDE SEQUENCE</scope>
    <source>
        <strain evidence="13">CCMP1594</strain>
    </source>
</reference>
<comment type="similarity">
    <text evidence="2">Belongs to the ABC transporter superfamily. ABCB family. Multidrug resistance exporter (TC 3.A.1.201) subfamily.</text>
</comment>
<keyword evidence="8 11" id="KW-1133">Transmembrane helix</keyword>
<evidence type="ECO:0000259" key="12">
    <source>
        <dbReference type="PROSITE" id="PS50893"/>
    </source>
</evidence>
<dbReference type="GO" id="GO:0016887">
    <property type="term" value="F:ATP hydrolysis activity"/>
    <property type="evidence" value="ECO:0007669"/>
    <property type="project" value="InterPro"/>
</dbReference>
<keyword evidence="6" id="KW-0547">Nucleotide-binding</keyword>
<proteinExistence type="inferred from homology"/>
<dbReference type="EMBL" id="HBJA01139975">
    <property type="protein sequence ID" value="CAE0836793.1"/>
    <property type="molecule type" value="Transcribed_RNA"/>
</dbReference>
<organism evidence="13">
    <name type="scientific">Eutreptiella gymnastica</name>
    <dbReference type="NCBI Taxonomy" id="73025"/>
    <lineage>
        <taxon>Eukaryota</taxon>
        <taxon>Discoba</taxon>
        <taxon>Euglenozoa</taxon>
        <taxon>Euglenida</taxon>
        <taxon>Spirocuta</taxon>
        <taxon>Euglenophyceae</taxon>
        <taxon>Eutreptiales</taxon>
        <taxon>Eutreptiaceae</taxon>
        <taxon>Eutreptiella</taxon>
    </lineage>
</organism>
<gene>
    <name evidence="13" type="ORF">EGYM00163_LOCUS48156</name>
    <name evidence="14" type="ORF">EGYM00163_LOCUS48157</name>
</gene>
<dbReference type="InterPro" id="IPR003439">
    <property type="entry name" value="ABC_transporter-like_ATP-bd"/>
</dbReference>
<keyword evidence="3" id="KW-0813">Transport</keyword>
<keyword evidence="9 11" id="KW-0472">Membrane</keyword>
<evidence type="ECO:0000256" key="5">
    <source>
        <dbReference type="ARBA" id="ARBA00022737"/>
    </source>
</evidence>